<evidence type="ECO:0000313" key="2">
    <source>
        <dbReference type="EMBL" id="RRT46258.1"/>
    </source>
</evidence>
<name>A0A426Y379_ENSVE</name>
<evidence type="ECO:0000313" key="3">
    <source>
        <dbReference type="Proteomes" id="UP000287651"/>
    </source>
</evidence>
<feature type="region of interest" description="Disordered" evidence="1">
    <location>
        <begin position="16"/>
        <end position="40"/>
    </location>
</feature>
<dbReference type="EMBL" id="AMZH03015305">
    <property type="protein sequence ID" value="RRT46258.1"/>
    <property type="molecule type" value="Genomic_DNA"/>
</dbReference>
<feature type="compositionally biased region" description="Acidic residues" evidence="1">
    <location>
        <begin position="97"/>
        <end position="106"/>
    </location>
</feature>
<protein>
    <submittedName>
        <fullName evidence="2">Uncharacterized protein</fullName>
    </submittedName>
</protein>
<dbReference type="Proteomes" id="UP000287651">
    <property type="component" value="Unassembled WGS sequence"/>
</dbReference>
<accession>A0A426Y379</accession>
<feature type="region of interest" description="Disordered" evidence="1">
    <location>
        <begin position="56"/>
        <end position="111"/>
    </location>
</feature>
<dbReference type="AlphaFoldDB" id="A0A426Y379"/>
<comment type="caution">
    <text evidence="2">The sequence shown here is derived from an EMBL/GenBank/DDBJ whole genome shotgun (WGS) entry which is preliminary data.</text>
</comment>
<sequence>MWFLWPSIVRWRSRLGRRPARRAHGRSNRKGLESVGEGRSTGEEAAVTLLYTAGAEGSSDSVRGGGRSREFGRSAPEKIEMRQRLTSLGRETGRSSEEEEADDSEGMCDGGRRKRSQLVIVLCC</sequence>
<gene>
    <name evidence="2" type="ORF">B296_00037988</name>
</gene>
<reference evidence="2 3" key="1">
    <citation type="journal article" date="2014" name="Agronomy (Basel)">
        <title>A Draft Genome Sequence for Ensete ventricosum, the Drought-Tolerant Tree Against Hunger.</title>
        <authorList>
            <person name="Harrison J."/>
            <person name="Moore K.A."/>
            <person name="Paszkiewicz K."/>
            <person name="Jones T."/>
            <person name="Grant M."/>
            <person name="Ambacheew D."/>
            <person name="Muzemil S."/>
            <person name="Studholme D.J."/>
        </authorList>
    </citation>
    <scope>NUCLEOTIDE SEQUENCE [LARGE SCALE GENOMIC DNA]</scope>
</reference>
<proteinExistence type="predicted"/>
<organism evidence="2 3">
    <name type="scientific">Ensete ventricosum</name>
    <name type="common">Abyssinian banana</name>
    <name type="synonym">Musa ensete</name>
    <dbReference type="NCBI Taxonomy" id="4639"/>
    <lineage>
        <taxon>Eukaryota</taxon>
        <taxon>Viridiplantae</taxon>
        <taxon>Streptophyta</taxon>
        <taxon>Embryophyta</taxon>
        <taxon>Tracheophyta</taxon>
        <taxon>Spermatophyta</taxon>
        <taxon>Magnoliopsida</taxon>
        <taxon>Liliopsida</taxon>
        <taxon>Zingiberales</taxon>
        <taxon>Musaceae</taxon>
        <taxon>Ensete</taxon>
    </lineage>
</organism>
<feature type="compositionally biased region" description="Basic and acidic residues" evidence="1">
    <location>
        <begin position="67"/>
        <end position="83"/>
    </location>
</feature>
<evidence type="ECO:0000256" key="1">
    <source>
        <dbReference type="SAM" id="MobiDB-lite"/>
    </source>
</evidence>
<feature type="compositionally biased region" description="Basic residues" evidence="1">
    <location>
        <begin position="16"/>
        <end position="29"/>
    </location>
</feature>